<dbReference type="InterPro" id="IPR006906">
    <property type="entry name" value="Timeless_N"/>
</dbReference>
<dbReference type="STRING" id="7070.D6W9F2"/>
<feature type="region of interest" description="Disordered" evidence="5">
    <location>
        <begin position="935"/>
        <end position="993"/>
    </location>
</feature>
<keyword evidence="4" id="KW-0131">Cell cycle</keyword>
<evidence type="ECO:0000259" key="6">
    <source>
        <dbReference type="Pfam" id="PF04821"/>
    </source>
</evidence>
<dbReference type="GO" id="GO:0009649">
    <property type="term" value="P:entrainment of circadian clock"/>
    <property type="evidence" value="ECO:0000318"/>
    <property type="project" value="GO_Central"/>
</dbReference>
<evidence type="ECO:0000313" key="8">
    <source>
        <dbReference type="EMBL" id="EEZ99220.1"/>
    </source>
</evidence>
<evidence type="ECO:0000256" key="5">
    <source>
        <dbReference type="SAM" id="MobiDB-lite"/>
    </source>
</evidence>
<sequence>MSSLLSAELAATCSALGYYDATSNKYYADSNTLETVKDLIRYLRRDDESHDIRRQLGEIKVLQNDLVPLLKSYWEETDLFDVLLRLLVNLTTPALMLWNEELPTDKITRNHYLQIEDHLKSYKQTFADETFWAVLSTRLSKILETSYAERGDENSLIIERILILIRNILYVPPDPNTEKRPDNDASIHDQVLWALHQSGMLDIILFITSSTNEKAYYMHTLEILSFMLREQKAAELARAALQRSETEKMRDEAELLAIRHRETNQKQQKIKLYNGARHSRFGGTYVLKSMKSISDNELIYHKPLNKLEALNFDADKRKPKTPKNRMPVQSSTFERRSAFSIRLFLKEFCVEFLNGAYNTLMYHVKDNLVRARAQAHDESYYLWALRFFMEFNRCYKFEVKLVSETMAVQTFRYVQQLTEKYFDMIQSDKKNAVLWSRRLHLALLAYRELFLTLCAMDKSPDETVRDSARVIKSNIFYIVEYREFVITLLMTYDELKMSNAYLKDLMETQHVFIKLLESFCGSNGSVVVQKKLKKKGRKKKASQDDGVPQPDVNLERRWDEAAPQLSTVLEGNADFSTDVVPFDAASDVPIDEQKAEAMKNVQRKLRNADYENAISLLRAAREVWPENNCFGSNNMAPEEEFLALRDIFFADLGDDEPTPTIEEQPIYDENDEEEDEEAGYGEVNFKFTDFSKRLAHPRIVRACGLALRDFESNSVNTNHCIIKLLHRIAFDCKLYVMIFQVSIFRTFQKIYANKDFPQYRELVKFATYIIRQFIKITEINKKVYMESLFFKNTNEAYEIEHGYGTTKKAPSRGWTEEEEDELRRLFMEHQTNQLQDDVVDWIVNNLIDNTRTRRAVLKKLKDMCLLVNPATMRKSTRCEWGDEEVMQLRALFHEFRDAADPLGCIMPRLEVKRSRQMLTKKLLDLGVIRDKADVRKKRGGAKRPTATRRDSDSESNGSEDDDYGGGASRGDNSAAQRNTTKTKSKKKKPVTRQVNMASDARIAALFIKLVESGMSEALEWLKDSFSDAVEDFENDDGCEGIPLVPIMDYAVNAMENADFIETLKALGVAEPFDEQEMYWRIPGNLSVDVIRKYIDLLQQAVDNTLTVPESQQTGETKNIAPPTSLKKKKKIRNLVDSEDDASNDGARETEDGDEDKSQNRKQKQGRNVVSSDEDETNDGANNTQTSVSRSRCVIESDEEEDNSTVSPQVKKSVRRIIDEDEDEENDINKRNRIESDSEAEKPAPKRTRTISSDED</sequence>
<evidence type="ECO:0000313" key="9">
    <source>
        <dbReference type="Proteomes" id="UP000007266"/>
    </source>
</evidence>
<dbReference type="PANTHER" id="PTHR22940">
    <property type="entry name" value="TIMEOUT/TIMELESS-2"/>
    <property type="match status" value="1"/>
</dbReference>
<dbReference type="GO" id="GO:0006281">
    <property type="term" value="P:DNA repair"/>
    <property type="evidence" value="ECO:0000318"/>
    <property type="project" value="GO_Central"/>
</dbReference>
<dbReference type="GO" id="GO:0003677">
    <property type="term" value="F:DNA binding"/>
    <property type="evidence" value="ECO:0000318"/>
    <property type="project" value="GO_Central"/>
</dbReference>
<dbReference type="Proteomes" id="UP000007266">
    <property type="component" value="Linkage group 2"/>
</dbReference>
<reference evidence="8 9" key="1">
    <citation type="journal article" date="2008" name="Nature">
        <title>The genome of the model beetle and pest Tribolium castaneum.</title>
        <authorList>
            <consortium name="Tribolium Genome Sequencing Consortium"/>
            <person name="Richards S."/>
            <person name="Gibbs R.A."/>
            <person name="Weinstock G.M."/>
            <person name="Brown S.J."/>
            <person name="Denell R."/>
            <person name="Beeman R.W."/>
            <person name="Gibbs R."/>
            <person name="Beeman R.W."/>
            <person name="Brown S.J."/>
            <person name="Bucher G."/>
            <person name="Friedrich M."/>
            <person name="Grimmelikhuijzen C.J."/>
            <person name="Klingler M."/>
            <person name="Lorenzen M."/>
            <person name="Richards S."/>
            <person name="Roth S."/>
            <person name="Schroder R."/>
            <person name="Tautz D."/>
            <person name="Zdobnov E.M."/>
            <person name="Muzny D."/>
            <person name="Gibbs R.A."/>
            <person name="Weinstock G.M."/>
            <person name="Attaway T."/>
            <person name="Bell S."/>
            <person name="Buhay C.J."/>
            <person name="Chandrabose M.N."/>
            <person name="Chavez D."/>
            <person name="Clerk-Blankenburg K.P."/>
            <person name="Cree A."/>
            <person name="Dao M."/>
            <person name="Davis C."/>
            <person name="Chacko J."/>
            <person name="Dinh H."/>
            <person name="Dugan-Rocha S."/>
            <person name="Fowler G."/>
            <person name="Garner T.T."/>
            <person name="Garnes J."/>
            <person name="Gnirke A."/>
            <person name="Hawes A."/>
            <person name="Hernandez J."/>
            <person name="Hines S."/>
            <person name="Holder M."/>
            <person name="Hume J."/>
            <person name="Jhangiani S.N."/>
            <person name="Joshi V."/>
            <person name="Khan Z.M."/>
            <person name="Jackson L."/>
            <person name="Kovar C."/>
            <person name="Kowis A."/>
            <person name="Lee S."/>
            <person name="Lewis L.R."/>
            <person name="Margolis J."/>
            <person name="Morgan M."/>
            <person name="Nazareth L.V."/>
            <person name="Nguyen N."/>
            <person name="Okwuonu G."/>
            <person name="Parker D."/>
            <person name="Richards S."/>
            <person name="Ruiz S.J."/>
            <person name="Santibanez J."/>
            <person name="Savard J."/>
            <person name="Scherer S.E."/>
            <person name="Schneider B."/>
            <person name="Sodergren E."/>
            <person name="Tautz D."/>
            <person name="Vattahil S."/>
            <person name="Villasana D."/>
            <person name="White C.S."/>
            <person name="Wright R."/>
            <person name="Park Y."/>
            <person name="Beeman R.W."/>
            <person name="Lord J."/>
            <person name="Oppert B."/>
            <person name="Lorenzen M."/>
            <person name="Brown S."/>
            <person name="Wang L."/>
            <person name="Savard J."/>
            <person name="Tautz D."/>
            <person name="Richards S."/>
            <person name="Weinstock G."/>
            <person name="Gibbs R.A."/>
            <person name="Liu Y."/>
            <person name="Worley K."/>
            <person name="Weinstock G."/>
            <person name="Elsik C.G."/>
            <person name="Reese J.T."/>
            <person name="Elhaik E."/>
            <person name="Landan G."/>
            <person name="Graur D."/>
            <person name="Arensburger P."/>
            <person name="Atkinson P."/>
            <person name="Beeman R.W."/>
            <person name="Beidler J."/>
            <person name="Brown S.J."/>
            <person name="Demuth J.P."/>
            <person name="Drury D.W."/>
            <person name="Du Y.Z."/>
            <person name="Fujiwara H."/>
            <person name="Lorenzen M."/>
            <person name="Maselli V."/>
            <person name="Osanai M."/>
            <person name="Park Y."/>
            <person name="Robertson H.M."/>
            <person name="Tu Z."/>
            <person name="Wang J.J."/>
            <person name="Wang S."/>
            <person name="Richards S."/>
            <person name="Song H."/>
            <person name="Zhang L."/>
            <person name="Sodergren E."/>
            <person name="Werner D."/>
            <person name="Stanke M."/>
            <person name="Morgenstern B."/>
            <person name="Solovyev V."/>
            <person name="Kosarev P."/>
            <person name="Brown G."/>
            <person name="Chen H.C."/>
            <person name="Ermolaeva O."/>
            <person name="Hlavina W."/>
            <person name="Kapustin Y."/>
            <person name="Kiryutin B."/>
            <person name="Kitts P."/>
            <person name="Maglott D."/>
            <person name="Pruitt K."/>
            <person name="Sapojnikov V."/>
            <person name="Souvorov A."/>
            <person name="Mackey A.J."/>
            <person name="Waterhouse R.M."/>
            <person name="Wyder S."/>
            <person name="Zdobnov E.M."/>
            <person name="Zdobnov E.M."/>
            <person name="Wyder S."/>
            <person name="Kriventseva E.V."/>
            <person name="Kadowaki T."/>
            <person name="Bork P."/>
            <person name="Aranda M."/>
            <person name="Bao R."/>
            <person name="Beermann A."/>
            <person name="Berns N."/>
            <person name="Bolognesi R."/>
            <person name="Bonneton F."/>
            <person name="Bopp D."/>
            <person name="Brown S.J."/>
            <person name="Bucher G."/>
            <person name="Butts T."/>
            <person name="Chaumot A."/>
            <person name="Denell R.E."/>
            <person name="Ferrier D.E."/>
            <person name="Friedrich M."/>
            <person name="Gordon C.M."/>
            <person name="Jindra M."/>
            <person name="Klingler M."/>
            <person name="Lan Q."/>
            <person name="Lattorff H.M."/>
            <person name="Laudet V."/>
            <person name="von Levetsow C."/>
            <person name="Liu Z."/>
            <person name="Lutz R."/>
            <person name="Lynch J.A."/>
            <person name="da Fonseca R.N."/>
            <person name="Posnien N."/>
            <person name="Reuter R."/>
            <person name="Roth S."/>
            <person name="Savard J."/>
            <person name="Schinko J.B."/>
            <person name="Schmitt C."/>
            <person name="Schoppmeier M."/>
            <person name="Schroder R."/>
            <person name="Shippy T.D."/>
            <person name="Simonnet F."/>
            <person name="Marques-Souza H."/>
            <person name="Tautz D."/>
            <person name="Tomoyasu Y."/>
            <person name="Trauner J."/>
            <person name="Van der Zee M."/>
            <person name="Vervoort M."/>
            <person name="Wittkopp N."/>
            <person name="Wimmer E.A."/>
            <person name="Yang X."/>
            <person name="Jones A.K."/>
            <person name="Sattelle D.B."/>
            <person name="Ebert P.R."/>
            <person name="Nelson D."/>
            <person name="Scott J.G."/>
            <person name="Beeman R.W."/>
            <person name="Muthukrishnan S."/>
            <person name="Kramer K.J."/>
            <person name="Arakane Y."/>
            <person name="Beeman R.W."/>
            <person name="Zhu Q."/>
            <person name="Hogenkamp D."/>
            <person name="Dixit R."/>
            <person name="Oppert B."/>
            <person name="Jiang H."/>
            <person name="Zou Z."/>
            <person name="Marshall J."/>
            <person name="Elpidina E."/>
            <person name="Vinokurov K."/>
            <person name="Oppert C."/>
            <person name="Zou Z."/>
            <person name="Evans J."/>
            <person name="Lu Z."/>
            <person name="Zhao P."/>
            <person name="Sumathipala N."/>
            <person name="Altincicek B."/>
            <person name="Vilcinskas A."/>
            <person name="Williams M."/>
            <person name="Hultmark D."/>
            <person name="Hetru C."/>
            <person name="Jiang H."/>
            <person name="Grimmelikhuijzen C.J."/>
            <person name="Hauser F."/>
            <person name="Cazzamali G."/>
            <person name="Williamson M."/>
            <person name="Park Y."/>
            <person name="Li B."/>
            <person name="Tanaka Y."/>
            <person name="Predel R."/>
            <person name="Neupert S."/>
            <person name="Schachtner J."/>
            <person name="Verleyen P."/>
            <person name="Raible F."/>
            <person name="Bork P."/>
            <person name="Friedrich M."/>
            <person name="Walden K.K."/>
            <person name="Robertson H.M."/>
            <person name="Angeli S."/>
            <person name="Foret S."/>
            <person name="Bucher G."/>
            <person name="Schuetz S."/>
            <person name="Maleszka R."/>
            <person name="Wimmer E.A."/>
            <person name="Beeman R.W."/>
            <person name="Lorenzen M."/>
            <person name="Tomoyasu Y."/>
            <person name="Miller S.C."/>
            <person name="Grossmann D."/>
            <person name="Bucher G."/>
        </authorList>
    </citation>
    <scope>NUCLEOTIDE SEQUENCE [LARGE SCALE GENOMIC DNA]</scope>
    <source>
        <strain evidence="8 9">Georgia GA2</strain>
    </source>
</reference>
<name>D6W9F2_TRICA</name>
<dbReference type="GO" id="GO:0043111">
    <property type="term" value="P:replication fork arrest"/>
    <property type="evidence" value="ECO:0000318"/>
    <property type="project" value="GO_Central"/>
</dbReference>
<accession>D6W9F2</accession>
<dbReference type="HOGENOM" id="CLU_003493_0_0_1"/>
<dbReference type="Pfam" id="PF04821">
    <property type="entry name" value="TIMELESS"/>
    <property type="match status" value="1"/>
</dbReference>
<dbReference type="eggNOG" id="KOG1974">
    <property type="taxonomic scope" value="Eukaryota"/>
</dbReference>
<gene>
    <name evidence="8" type="primary">tim2</name>
    <name evidence="8" type="synonym">GLEAN_00593</name>
    <name evidence="8" type="ORF">TcasGA2_TC000593</name>
</gene>
<dbReference type="Pfam" id="PF05029">
    <property type="entry name" value="TIMELESS_C"/>
    <property type="match status" value="1"/>
</dbReference>
<dbReference type="PhylomeDB" id="D6W9F2"/>
<feature type="compositionally biased region" description="Basic residues" evidence="5">
    <location>
        <begin position="980"/>
        <end position="990"/>
    </location>
</feature>
<feature type="domain" description="Timeless C-terminal" evidence="7">
    <location>
        <begin position="1006"/>
        <end position="1091"/>
    </location>
</feature>
<dbReference type="GO" id="GO:0048511">
    <property type="term" value="P:rhythmic process"/>
    <property type="evidence" value="ECO:0007669"/>
    <property type="project" value="UniProtKB-KW"/>
</dbReference>
<dbReference type="InterPro" id="IPR044998">
    <property type="entry name" value="Timeless"/>
</dbReference>
<reference evidence="8 9" key="2">
    <citation type="journal article" date="2010" name="Nucleic Acids Res.">
        <title>BeetleBase in 2010: revisions to provide comprehensive genomic information for Tribolium castaneum.</title>
        <authorList>
            <person name="Kim H.S."/>
            <person name="Murphy T."/>
            <person name="Xia J."/>
            <person name="Caragea D."/>
            <person name="Park Y."/>
            <person name="Beeman R.W."/>
            <person name="Lorenzen M.D."/>
            <person name="Butcher S."/>
            <person name="Manak J.R."/>
            <person name="Brown S.J."/>
        </authorList>
    </citation>
    <scope>GENOME REANNOTATION</scope>
    <source>
        <strain evidence="8 9">Georgia GA2</strain>
    </source>
</reference>
<feature type="domain" description="Timeless N-terminal" evidence="6">
    <location>
        <begin position="25"/>
        <end position="286"/>
    </location>
</feature>
<evidence type="ECO:0000256" key="3">
    <source>
        <dbReference type="ARBA" id="ARBA00023242"/>
    </source>
</evidence>
<protein>
    <submittedName>
        <fullName evidence="8">Timeout</fullName>
    </submittedName>
</protein>
<organism evidence="8 9">
    <name type="scientific">Tribolium castaneum</name>
    <name type="common">Red flour beetle</name>
    <dbReference type="NCBI Taxonomy" id="7070"/>
    <lineage>
        <taxon>Eukaryota</taxon>
        <taxon>Metazoa</taxon>
        <taxon>Ecdysozoa</taxon>
        <taxon>Arthropoda</taxon>
        <taxon>Hexapoda</taxon>
        <taxon>Insecta</taxon>
        <taxon>Pterygota</taxon>
        <taxon>Neoptera</taxon>
        <taxon>Endopterygota</taxon>
        <taxon>Coleoptera</taxon>
        <taxon>Polyphaga</taxon>
        <taxon>Cucujiformia</taxon>
        <taxon>Tenebrionidae</taxon>
        <taxon>Tenebrionidae incertae sedis</taxon>
        <taxon>Tribolium</taxon>
    </lineage>
</organism>
<feature type="compositionally biased region" description="Polar residues" evidence="5">
    <location>
        <begin position="1178"/>
        <end position="1189"/>
    </location>
</feature>
<feature type="region of interest" description="Disordered" evidence="5">
    <location>
        <begin position="1108"/>
        <end position="1255"/>
    </location>
</feature>
<keyword evidence="3" id="KW-0539">Nucleus</keyword>
<dbReference type="OrthoDB" id="310853at2759"/>
<proteinExistence type="inferred from homology"/>
<dbReference type="CTD" id="41615"/>
<dbReference type="EMBL" id="KQ971312">
    <property type="protein sequence ID" value="EEZ99220.1"/>
    <property type="molecule type" value="Genomic_DNA"/>
</dbReference>
<dbReference type="GO" id="GO:0031298">
    <property type="term" value="C:replication fork protection complex"/>
    <property type="evidence" value="ECO:0000318"/>
    <property type="project" value="GO_Central"/>
</dbReference>
<dbReference type="InterPro" id="IPR007725">
    <property type="entry name" value="TIMELESS_C"/>
</dbReference>
<dbReference type="OMA" id="LTRNVAM"/>
<dbReference type="PANTHER" id="PTHR22940:SF4">
    <property type="entry name" value="PROTEIN TIMELESS HOMOLOG"/>
    <property type="match status" value="1"/>
</dbReference>
<dbReference type="GO" id="GO:0000076">
    <property type="term" value="P:DNA replication checkpoint signaling"/>
    <property type="evidence" value="ECO:0000318"/>
    <property type="project" value="GO_Central"/>
</dbReference>
<evidence type="ECO:0000256" key="2">
    <source>
        <dbReference type="ARBA" id="ARBA00008174"/>
    </source>
</evidence>
<dbReference type="AlphaFoldDB" id="D6W9F2"/>
<dbReference type="GeneID" id="659838"/>
<evidence type="ECO:0000256" key="1">
    <source>
        <dbReference type="ARBA" id="ARBA00004123"/>
    </source>
</evidence>
<evidence type="ECO:0000256" key="4">
    <source>
        <dbReference type="ARBA" id="ARBA00023306"/>
    </source>
</evidence>
<dbReference type="KEGG" id="tca:659838"/>
<comment type="similarity">
    <text evidence="2">Belongs to the timeless family.</text>
</comment>
<feature type="compositionally biased region" description="Basic and acidic residues" evidence="5">
    <location>
        <begin position="1226"/>
        <end position="1243"/>
    </location>
</feature>
<comment type="subcellular location">
    <subcellularLocation>
        <location evidence="1">Nucleus</location>
    </subcellularLocation>
</comment>
<evidence type="ECO:0000259" key="7">
    <source>
        <dbReference type="Pfam" id="PF05029"/>
    </source>
</evidence>
<dbReference type="Pfam" id="PF26019">
    <property type="entry name" value="HTH_TIMELESS"/>
    <property type="match status" value="1"/>
</dbReference>
<keyword evidence="9" id="KW-1185">Reference proteome</keyword>